<dbReference type="Proteomes" id="UP000244069">
    <property type="component" value="Unassembled WGS sequence"/>
</dbReference>
<dbReference type="Gene3D" id="3.30.1330.60">
    <property type="entry name" value="OmpA-like domain"/>
    <property type="match status" value="1"/>
</dbReference>
<feature type="compositionally biased region" description="Low complexity" evidence="2">
    <location>
        <begin position="89"/>
        <end position="106"/>
    </location>
</feature>
<evidence type="ECO:0000259" key="4">
    <source>
        <dbReference type="PROSITE" id="PS51123"/>
    </source>
</evidence>
<organism evidence="5 6">
    <name type="scientific">Allosediminivita pacifica</name>
    <dbReference type="NCBI Taxonomy" id="1267769"/>
    <lineage>
        <taxon>Bacteria</taxon>
        <taxon>Pseudomonadati</taxon>
        <taxon>Pseudomonadota</taxon>
        <taxon>Alphaproteobacteria</taxon>
        <taxon>Rhodobacterales</taxon>
        <taxon>Paracoccaceae</taxon>
        <taxon>Allosediminivita</taxon>
    </lineage>
</organism>
<feature type="region of interest" description="Disordered" evidence="2">
    <location>
        <begin position="42"/>
        <end position="373"/>
    </location>
</feature>
<feature type="compositionally biased region" description="Low complexity" evidence="2">
    <location>
        <begin position="158"/>
        <end position="176"/>
    </location>
</feature>
<comment type="caution">
    <text evidence="5">The sequence shown here is derived from an EMBL/GenBank/DDBJ whole genome shotgun (WGS) entry which is preliminary data.</text>
</comment>
<feature type="compositionally biased region" description="Acidic residues" evidence="2">
    <location>
        <begin position="251"/>
        <end position="273"/>
    </location>
</feature>
<evidence type="ECO:0000256" key="1">
    <source>
        <dbReference type="PROSITE-ProRule" id="PRU00473"/>
    </source>
</evidence>
<feature type="compositionally biased region" description="Low complexity" evidence="2">
    <location>
        <begin position="42"/>
        <end position="52"/>
    </location>
</feature>
<feature type="compositionally biased region" description="Low complexity" evidence="2">
    <location>
        <begin position="319"/>
        <end position="341"/>
    </location>
</feature>
<dbReference type="PANTHER" id="PTHR30329:SF21">
    <property type="entry name" value="LIPOPROTEIN YIAD-RELATED"/>
    <property type="match status" value="1"/>
</dbReference>
<feature type="domain" description="OmpA-like" evidence="4">
    <location>
        <begin position="544"/>
        <end position="669"/>
    </location>
</feature>
<dbReference type="InterPro" id="IPR006665">
    <property type="entry name" value="OmpA-like"/>
</dbReference>
<keyword evidence="6" id="KW-1185">Reference proteome</keyword>
<feature type="chain" id="PRO_5015656565" evidence="3">
    <location>
        <begin position="27"/>
        <end position="669"/>
    </location>
</feature>
<sequence>MRPSLKRSTSAAALTLALALPQPIWAQDGEADCEQLIAAYEAENGEGSAEGADPATAGDEATAACLAQSADVEAEAAPSGETPAEDLPAEAAQSAPAGAEATGTEESAAEETVEETATDEAATGDAPAETPAADEQTSEAATPESTAAEDTATEEPTPDATAAEEAAPASAPAEAEGGTLPTGDGGDAGAEATETQQLEEALQAEEEAESAEEPAPTSEADAASEDAMATGETAEEDSEQSAGQTQADGDTSAEEATSDQEMTDESGTSEEADPAAGDASAEETETTDGDVTAESEAEIEVTQEDTEESTEAANTQVDTAAASAGAEATGEAETETTVITEENSRSSDEEFSNSTTATSSRNEESDDDDDNDRLGEFAKIAAGVAGGVLLNELLGQNDEVVENTGDRVVVQRQNGEYYVLKDDDTLLRQPGTELRTQSFSDGSSRTIATRDDGTEVITIRAANGQVLRRTRVLSDGREIVLFDDTAEVQPVNLSDLPEPQRDVISIEDLEEESLRRALAEESEAEDRIGRTFSLAQVRNIRAVRALVPTIELENVTFDTGSSAIRPSEAEELAAIGRAMRDMIASNPDEVFLIEGHTDAVGSASMNLALSDRRAESVALALTEYFDVPPENMIVQGYGESDLKVQTGIAERENRRAAVRRITPLITASR</sequence>
<gene>
    <name evidence="5" type="ORF">C8N44_1196</name>
</gene>
<keyword evidence="1" id="KW-0472">Membrane</keyword>
<dbReference type="SUPFAM" id="SSF103088">
    <property type="entry name" value="OmpA-like"/>
    <property type="match status" value="1"/>
</dbReference>
<dbReference type="Pfam" id="PF00691">
    <property type="entry name" value="OmpA"/>
    <property type="match status" value="1"/>
</dbReference>
<feature type="compositionally biased region" description="Low complexity" evidence="2">
    <location>
        <begin position="213"/>
        <end position="227"/>
    </location>
</feature>
<evidence type="ECO:0000256" key="3">
    <source>
        <dbReference type="SAM" id="SignalP"/>
    </source>
</evidence>
<evidence type="ECO:0000256" key="2">
    <source>
        <dbReference type="SAM" id="MobiDB-lite"/>
    </source>
</evidence>
<dbReference type="AlphaFoldDB" id="A0A2T6APU3"/>
<feature type="compositionally biased region" description="Low complexity" evidence="2">
    <location>
        <begin position="119"/>
        <end position="150"/>
    </location>
</feature>
<name>A0A2T6APU3_9RHOB</name>
<dbReference type="EMBL" id="QBKN01000019">
    <property type="protein sequence ID" value="PTX45848.1"/>
    <property type="molecule type" value="Genomic_DNA"/>
</dbReference>
<dbReference type="PROSITE" id="PS51123">
    <property type="entry name" value="OMPA_2"/>
    <property type="match status" value="1"/>
</dbReference>
<feature type="signal peptide" evidence="3">
    <location>
        <begin position="1"/>
        <end position="26"/>
    </location>
</feature>
<reference evidence="5 6" key="1">
    <citation type="submission" date="2018-04" db="EMBL/GenBank/DDBJ databases">
        <title>Genomic Encyclopedia of Archaeal and Bacterial Type Strains, Phase II (KMG-II): from individual species to whole genera.</title>
        <authorList>
            <person name="Goeker M."/>
        </authorList>
    </citation>
    <scope>NUCLEOTIDE SEQUENCE [LARGE SCALE GENOMIC DNA]</scope>
    <source>
        <strain evidence="5 6">DSM 29329</strain>
    </source>
</reference>
<accession>A0A2T6APU3</accession>
<evidence type="ECO:0000313" key="5">
    <source>
        <dbReference type="EMBL" id="PTX45848.1"/>
    </source>
</evidence>
<feature type="compositionally biased region" description="Acidic residues" evidence="2">
    <location>
        <begin position="202"/>
        <end position="212"/>
    </location>
</feature>
<dbReference type="InterPro" id="IPR050330">
    <property type="entry name" value="Bact_OuterMem_StrucFunc"/>
</dbReference>
<evidence type="ECO:0000313" key="6">
    <source>
        <dbReference type="Proteomes" id="UP000244069"/>
    </source>
</evidence>
<proteinExistence type="predicted"/>
<feature type="compositionally biased region" description="Acidic residues" evidence="2">
    <location>
        <begin position="280"/>
        <end position="310"/>
    </location>
</feature>
<dbReference type="InterPro" id="IPR036737">
    <property type="entry name" value="OmpA-like_sf"/>
</dbReference>
<protein>
    <submittedName>
        <fullName evidence="5">Outer membrane protein OmpA-like peptidoglycan-associated protein</fullName>
    </submittedName>
</protein>
<feature type="compositionally biased region" description="Polar residues" evidence="2">
    <location>
        <begin position="240"/>
        <end position="249"/>
    </location>
</feature>
<feature type="compositionally biased region" description="Acidic residues" evidence="2">
    <location>
        <begin position="107"/>
        <end position="118"/>
    </location>
</feature>
<feature type="compositionally biased region" description="Low complexity" evidence="2">
    <location>
        <begin position="189"/>
        <end position="201"/>
    </location>
</feature>
<dbReference type="PANTHER" id="PTHR30329">
    <property type="entry name" value="STATOR ELEMENT OF FLAGELLAR MOTOR COMPLEX"/>
    <property type="match status" value="1"/>
</dbReference>
<dbReference type="CDD" id="cd07185">
    <property type="entry name" value="OmpA_C-like"/>
    <property type="match status" value="1"/>
</dbReference>
<keyword evidence="3" id="KW-0732">Signal</keyword>
<dbReference type="GO" id="GO:0016020">
    <property type="term" value="C:membrane"/>
    <property type="evidence" value="ECO:0007669"/>
    <property type="project" value="UniProtKB-UniRule"/>
</dbReference>